<dbReference type="EMBL" id="CP000319">
    <property type="protein sequence ID" value="ABE63264.1"/>
    <property type="molecule type" value="Genomic_DNA"/>
</dbReference>
<organism evidence="1 2">
    <name type="scientific">Nitrobacter hamburgensis (strain DSM 10229 / NCIMB 13809 / X14)</name>
    <dbReference type="NCBI Taxonomy" id="323097"/>
    <lineage>
        <taxon>Bacteria</taxon>
        <taxon>Pseudomonadati</taxon>
        <taxon>Pseudomonadota</taxon>
        <taxon>Alphaproteobacteria</taxon>
        <taxon>Hyphomicrobiales</taxon>
        <taxon>Nitrobacteraceae</taxon>
        <taxon>Nitrobacter</taxon>
    </lineage>
</organism>
<sequence length="101" mass="11513">MPRETKTERTRLHTSTLLTDLERRLLDVIYEDGREDLADAVHLLCELARADSAALRSERSRIISILNDDDDLVECAEKMKELHVSINQAIAERQLIDGALQ</sequence>
<evidence type="ECO:0000313" key="2">
    <source>
        <dbReference type="Proteomes" id="UP000001953"/>
    </source>
</evidence>
<protein>
    <submittedName>
        <fullName evidence="1">Uncharacterized protein</fullName>
    </submittedName>
</protein>
<dbReference type="STRING" id="323097.Nham_2474"/>
<keyword evidence="2" id="KW-1185">Reference proteome</keyword>
<dbReference type="Proteomes" id="UP000001953">
    <property type="component" value="Chromosome"/>
</dbReference>
<gene>
    <name evidence="1" type="ordered locus">Nham_2474</name>
</gene>
<dbReference type="KEGG" id="nha:Nham_2474"/>
<dbReference type="HOGENOM" id="CLU_2288565_0_0_5"/>
<proteinExistence type="predicted"/>
<dbReference type="RefSeq" id="WP_011510934.1">
    <property type="nucleotide sequence ID" value="NC_007964.1"/>
</dbReference>
<accession>Q1QKI3</accession>
<name>Q1QKI3_NITHX</name>
<evidence type="ECO:0000313" key="1">
    <source>
        <dbReference type="EMBL" id="ABE63264.1"/>
    </source>
</evidence>
<reference evidence="1 2" key="1">
    <citation type="submission" date="2006-03" db="EMBL/GenBank/DDBJ databases">
        <title>Complete sequence of chromosome of Nitrobacter hamburgensis X14.</title>
        <authorList>
            <consortium name="US DOE Joint Genome Institute"/>
            <person name="Copeland A."/>
            <person name="Lucas S."/>
            <person name="Lapidus A."/>
            <person name="Barry K."/>
            <person name="Detter J.C."/>
            <person name="Glavina del Rio T."/>
            <person name="Hammon N."/>
            <person name="Israni S."/>
            <person name="Dalin E."/>
            <person name="Tice H."/>
            <person name="Pitluck S."/>
            <person name="Chain P."/>
            <person name="Malfatti S."/>
            <person name="Shin M."/>
            <person name="Vergez L."/>
            <person name="Schmutz J."/>
            <person name="Larimer F."/>
            <person name="Land M."/>
            <person name="Hauser L."/>
            <person name="Kyrpides N."/>
            <person name="Ivanova N."/>
            <person name="Ward B."/>
            <person name="Arp D."/>
            <person name="Klotz M."/>
            <person name="Stein L."/>
            <person name="O'Mullan G."/>
            <person name="Starkenburg S."/>
            <person name="Sayavedra L."/>
            <person name="Poret-Peterson A.T."/>
            <person name="Gentry M.E."/>
            <person name="Bruce D."/>
            <person name="Richardson P."/>
        </authorList>
    </citation>
    <scope>NUCLEOTIDE SEQUENCE [LARGE SCALE GENOMIC DNA]</scope>
    <source>
        <strain evidence="2">DSM 10229 / NCIMB 13809 / X14</strain>
    </source>
</reference>
<dbReference type="AlphaFoldDB" id="Q1QKI3"/>